<feature type="domain" description="ABC transporter" evidence="5">
    <location>
        <begin position="2"/>
        <end position="238"/>
    </location>
</feature>
<dbReference type="GO" id="GO:0005524">
    <property type="term" value="F:ATP binding"/>
    <property type="evidence" value="ECO:0007669"/>
    <property type="project" value="UniProtKB-KW"/>
</dbReference>
<keyword evidence="7" id="KW-1185">Reference proteome</keyword>
<keyword evidence="4" id="KW-1278">Translocase</keyword>
<accession>A0ABS4ECW1</accession>
<dbReference type="InterPro" id="IPR003439">
    <property type="entry name" value="ABC_transporter-like_ATP-bd"/>
</dbReference>
<dbReference type="PANTHER" id="PTHR42794:SF1">
    <property type="entry name" value="HEMIN IMPORT ATP-BINDING PROTEIN HMUV"/>
    <property type="match status" value="1"/>
</dbReference>
<dbReference type="RefSeq" id="WP_209457167.1">
    <property type="nucleotide sequence ID" value="NZ_BAAACS010000004.1"/>
</dbReference>
<dbReference type="Pfam" id="PF00005">
    <property type="entry name" value="ABC_tran"/>
    <property type="match status" value="1"/>
</dbReference>
<keyword evidence="1" id="KW-0813">Transport</keyword>
<evidence type="ECO:0000256" key="3">
    <source>
        <dbReference type="ARBA" id="ARBA00022840"/>
    </source>
</evidence>
<proteinExistence type="predicted"/>
<evidence type="ECO:0000256" key="1">
    <source>
        <dbReference type="ARBA" id="ARBA00022448"/>
    </source>
</evidence>
<reference evidence="6 7" key="1">
    <citation type="submission" date="2021-03" db="EMBL/GenBank/DDBJ databases">
        <title>Genomic Encyclopedia of Type Strains, Phase IV (KMG-IV): sequencing the most valuable type-strain genomes for metagenomic binning, comparative biology and taxonomic classification.</title>
        <authorList>
            <person name="Goeker M."/>
        </authorList>
    </citation>
    <scope>NUCLEOTIDE SEQUENCE [LARGE SCALE GENOMIC DNA]</scope>
    <source>
        <strain evidence="6 7">DSM 1289</strain>
    </source>
</reference>
<gene>
    <name evidence="6" type="ORF">J2Z43_002167</name>
</gene>
<name>A0ABS4ECW1_9FIRM</name>
<keyword evidence="3 6" id="KW-0067">ATP-binding</keyword>
<dbReference type="InterPro" id="IPR017871">
    <property type="entry name" value="ABC_transporter-like_CS"/>
</dbReference>
<dbReference type="EMBL" id="JAGGJX010000004">
    <property type="protein sequence ID" value="MBP1855769.1"/>
    <property type="molecule type" value="Genomic_DNA"/>
</dbReference>
<comment type="caution">
    <text evidence="6">The sequence shown here is derived from an EMBL/GenBank/DDBJ whole genome shotgun (WGS) entry which is preliminary data.</text>
</comment>
<dbReference type="InterPro" id="IPR027417">
    <property type="entry name" value="P-loop_NTPase"/>
</dbReference>
<organism evidence="6 7">
    <name type="scientific">Metaclostridioides mangenotii</name>
    <dbReference type="NCBI Taxonomy" id="1540"/>
    <lineage>
        <taxon>Bacteria</taxon>
        <taxon>Bacillati</taxon>
        <taxon>Bacillota</taxon>
        <taxon>Clostridia</taxon>
        <taxon>Peptostreptococcales</taxon>
        <taxon>Peptostreptococcaceae</taxon>
        <taxon>Metaclostridioides</taxon>
    </lineage>
</organism>
<evidence type="ECO:0000313" key="7">
    <source>
        <dbReference type="Proteomes" id="UP000767291"/>
    </source>
</evidence>
<dbReference type="Proteomes" id="UP000767291">
    <property type="component" value="Unassembled WGS sequence"/>
</dbReference>
<dbReference type="Gene3D" id="3.40.50.300">
    <property type="entry name" value="P-loop containing nucleotide triphosphate hydrolases"/>
    <property type="match status" value="1"/>
</dbReference>
<dbReference type="PROSITE" id="PS50893">
    <property type="entry name" value="ABC_TRANSPORTER_2"/>
    <property type="match status" value="1"/>
</dbReference>
<evidence type="ECO:0000259" key="5">
    <source>
        <dbReference type="PROSITE" id="PS50893"/>
    </source>
</evidence>
<sequence length="260" mass="29428">MLEINDLYCGYDGVDIVKNINIKVNKGDNLCIVGPNGSGKSTLLKAIGNVIDYRGNIKLDLKEVSTLSRKELAKKIALMGQMSQIYFPYSVYDAVSLGRYAHSTGILKSLTKEDKLIISDVINRVGLYDMKDKMIDELSGGQLQRVFLARTLAQNPDIILLDEPTNHLDLKHQIELLNYLTQWAKDNNKTVIGVLHDLNLVQYFGDNVAIMHNGELVSYGNPKSVLDGETLKDIYDIDIRAFMLESLERWKETREYRKSI</sequence>
<evidence type="ECO:0000313" key="6">
    <source>
        <dbReference type="EMBL" id="MBP1855769.1"/>
    </source>
</evidence>
<dbReference type="PROSITE" id="PS00211">
    <property type="entry name" value="ABC_TRANSPORTER_1"/>
    <property type="match status" value="1"/>
</dbReference>
<dbReference type="InterPro" id="IPR003593">
    <property type="entry name" value="AAA+_ATPase"/>
</dbReference>
<keyword evidence="2" id="KW-0547">Nucleotide-binding</keyword>
<dbReference type="PANTHER" id="PTHR42794">
    <property type="entry name" value="HEMIN IMPORT ATP-BINDING PROTEIN HMUV"/>
    <property type="match status" value="1"/>
</dbReference>
<dbReference type="SMART" id="SM00382">
    <property type="entry name" value="AAA"/>
    <property type="match status" value="1"/>
</dbReference>
<dbReference type="CDD" id="cd03214">
    <property type="entry name" value="ABC_Iron-Siderophores_B12_Hemin"/>
    <property type="match status" value="1"/>
</dbReference>
<dbReference type="SUPFAM" id="SSF52540">
    <property type="entry name" value="P-loop containing nucleoside triphosphate hydrolases"/>
    <property type="match status" value="1"/>
</dbReference>
<evidence type="ECO:0000256" key="2">
    <source>
        <dbReference type="ARBA" id="ARBA00022741"/>
    </source>
</evidence>
<evidence type="ECO:0000256" key="4">
    <source>
        <dbReference type="ARBA" id="ARBA00022967"/>
    </source>
</evidence>
<protein>
    <submittedName>
        <fullName evidence="6">Iron complex transport system ATP-binding protein</fullName>
    </submittedName>
</protein>